<reference evidence="5" key="2">
    <citation type="journal article" date="2017" name="Nat. Plants">
        <title>The Aegilops tauschii genome reveals multiple impacts of transposons.</title>
        <authorList>
            <person name="Zhao G."/>
            <person name="Zou C."/>
            <person name="Li K."/>
            <person name="Wang K."/>
            <person name="Li T."/>
            <person name="Gao L."/>
            <person name="Zhang X."/>
            <person name="Wang H."/>
            <person name="Yang Z."/>
            <person name="Liu X."/>
            <person name="Jiang W."/>
            <person name="Mao L."/>
            <person name="Kong X."/>
            <person name="Jiao Y."/>
            <person name="Jia J."/>
        </authorList>
    </citation>
    <scope>NUCLEOTIDE SEQUENCE [LARGE SCALE GENOMIC DNA]</scope>
    <source>
        <strain evidence="5">cv. AL8/78</strain>
    </source>
</reference>
<dbReference type="InterPro" id="IPR028941">
    <property type="entry name" value="WHIM2_dom"/>
</dbReference>
<protein>
    <recommendedName>
        <fullName evidence="3">WHIM2 domain-containing protein</fullName>
    </recommendedName>
</protein>
<evidence type="ECO:0000313" key="5">
    <source>
        <dbReference type="Proteomes" id="UP000015105"/>
    </source>
</evidence>
<accession>A0A453C138</accession>
<dbReference type="EnsemblPlants" id="AET2Gv20696900.16">
    <property type="protein sequence ID" value="AET2Gv20696900.16"/>
    <property type="gene ID" value="AET2Gv20696900"/>
</dbReference>
<dbReference type="PANTHER" id="PTHR15546">
    <property type="entry name" value="BROMODOMAIN ADJACENT TO ZINC FINGER DOMAIN, 2A"/>
    <property type="match status" value="1"/>
</dbReference>
<keyword evidence="5" id="KW-1185">Reference proteome</keyword>
<evidence type="ECO:0000313" key="4">
    <source>
        <dbReference type="EnsemblPlants" id="AET2Gv20696900.16"/>
    </source>
</evidence>
<evidence type="ECO:0000256" key="2">
    <source>
        <dbReference type="ARBA" id="ARBA00023242"/>
    </source>
</evidence>
<reference evidence="4" key="3">
    <citation type="journal article" date="2017" name="Nature">
        <title>Genome sequence of the progenitor of the wheat D genome Aegilops tauschii.</title>
        <authorList>
            <person name="Luo M.C."/>
            <person name="Gu Y.Q."/>
            <person name="Puiu D."/>
            <person name="Wang H."/>
            <person name="Twardziok S.O."/>
            <person name="Deal K.R."/>
            <person name="Huo N."/>
            <person name="Zhu T."/>
            <person name="Wang L."/>
            <person name="Wang Y."/>
            <person name="McGuire P.E."/>
            <person name="Liu S."/>
            <person name="Long H."/>
            <person name="Ramasamy R.K."/>
            <person name="Rodriguez J.C."/>
            <person name="Van S.L."/>
            <person name="Yuan L."/>
            <person name="Wang Z."/>
            <person name="Xia Z."/>
            <person name="Xiao L."/>
            <person name="Anderson O.D."/>
            <person name="Ouyang S."/>
            <person name="Liang Y."/>
            <person name="Zimin A.V."/>
            <person name="Pertea G."/>
            <person name="Qi P."/>
            <person name="Bennetzen J.L."/>
            <person name="Dai X."/>
            <person name="Dawson M.W."/>
            <person name="Muller H.G."/>
            <person name="Kugler K."/>
            <person name="Rivarola-Duarte L."/>
            <person name="Spannagl M."/>
            <person name="Mayer K.F.X."/>
            <person name="Lu F.H."/>
            <person name="Bevan M.W."/>
            <person name="Leroy P."/>
            <person name="Li P."/>
            <person name="You F.M."/>
            <person name="Sun Q."/>
            <person name="Liu Z."/>
            <person name="Lyons E."/>
            <person name="Wicker T."/>
            <person name="Salzberg S.L."/>
            <person name="Devos K.M."/>
            <person name="Dvorak J."/>
        </authorList>
    </citation>
    <scope>NUCLEOTIDE SEQUENCE [LARGE SCALE GENOMIC DNA]</scope>
    <source>
        <strain evidence="4">cv. AL8/78</strain>
    </source>
</reference>
<feature type="domain" description="WHIM2" evidence="3">
    <location>
        <begin position="6"/>
        <end position="72"/>
    </location>
</feature>
<evidence type="ECO:0000256" key="1">
    <source>
        <dbReference type="ARBA" id="ARBA00004123"/>
    </source>
</evidence>
<dbReference type="InterPro" id="IPR053271">
    <property type="entry name" value="DDT_domain"/>
</dbReference>
<evidence type="ECO:0000259" key="3">
    <source>
        <dbReference type="Pfam" id="PF15613"/>
    </source>
</evidence>
<organism evidence="4 5">
    <name type="scientific">Aegilops tauschii subsp. strangulata</name>
    <name type="common">Goatgrass</name>
    <dbReference type="NCBI Taxonomy" id="200361"/>
    <lineage>
        <taxon>Eukaryota</taxon>
        <taxon>Viridiplantae</taxon>
        <taxon>Streptophyta</taxon>
        <taxon>Embryophyta</taxon>
        <taxon>Tracheophyta</taxon>
        <taxon>Spermatophyta</taxon>
        <taxon>Magnoliopsida</taxon>
        <taxon>Liliopsida</taxon>
        <taxon>Poales</taxon>
        <taxon>Poaceae</taxon>
        <taxon>BOP clade</taxon>
        <taxon>Pooideae</taxon>
        <taxon>Triticodae</taxon>
        <taxon>Triticeae</taxon>
        <taxon>Triticinae</taxon>
        <taxon>Aegilops</taxon>
    </lineage>
</organism>
<name>A0A453C138_AEGTS</name>
<keyword evidence="2" id="KW-0539">Nucleus</keyword>
<dbReference type="Pfam" id="PF15613">
    <property type="entry name" value="WSD"/>
    <property type="match status" value="1"/>
</dbReference>
<reference evidence="4" key="5">
    <citation type="journal article" date="2021" name="G3 (Bethesda)">
        <title>Aegilops tauschii genome assembly Aet v5.0 features greater sequence contiguity and improved annotation.</title>
        <authorList>
            <person name="Wang L."/>
            <person name="Zhu T."/>
            <person name="Rodriguez J.C."/>
            <person name="Deal K.R."/>
            <person name="Dubcovsky J."/>
            <person name="McGuire P.E."/>
            <person name="Lux T."/>
            <person name="Spannagl M."/>
            <person name="Mayer K.F.X."/>
            <person name="Baldrich P."/>
            <person name="Meyers B.C."/>
            <person name="Huo N."/>
            <person name="Gu Y.Q."/>
            <person name="Zhou H."/>
            <person name="Devos K.M."/>
            <person name="Bennetzen J.L."/>
            <person name="Unver T."/>
            <person name="Budak H."/>
            <person name="Gulick P.J."/>
            <person name="Galiba G."/>
            <person name="Kalapos B."/>
            <person name="Nelson D.R."/>
            <person name="Li P."/>
            <person name="You F.M."/>
            <person name="Luo M.C."/>
            <person name="Dvorak J."/>
        </authorList>
    </citation>
    <scope>NUCLEOTIDE SEQUENCE [LARGE SCALE GENOMIC DNA]</scope>
    <source>
        <strain evidence="4">cv. AL8/78</strain>
    </source>
</reference>
<dbReference type="Gramene" id="AET2Gv20696900.16">
    <property type="protein sequence ID" value="AET2Gv20696900.16"/>
    <property type="gene ID" value="AET2Gv20696900"/>
</dbReference>
<dbReference type="AlphaFoldDB" id="A0A453C138"/>
<dbReference type="Proteomes" id="UP000015105">
    <property type="component" value="Chromosome 2D"/>
</dbReference>
<reference evidence="4" key="4">
    <citation type="submission" date="2019-03" db="UniProtKB">
        <authorList>
            <consortium name="EnsemblPlants"/>
        </authorList>
    </citation>
    <scope>IDENTIFICATION</scope>
</reference>
<dbReference type="GO" id="GO:0005634">
    <property type="term" value="C:nucleus"/>
    <property type="evidence" value="ECO:0007669"/>
    <property type="project" value="UniProtKB-SubCell"/>
</dbReference>
<sequence length="114" mass="13405">LLDQSVRTSPLGKDRYYNRYWFFRREGRLFVESADSKEWGYYSTKEELDALIGSLNIKGIRERALKQQLDKFYNKIRYGTGSLLLLIEMYSLRPEVIVAQTDVSRRISVLDTSV</sequence>
<reference evidence="5" key="1">
    <citation type="journal article" date="2014" name="Science">
        <title>Ancient hybridizations among the ancestral genomes of bread wheat.</title>
        <authorList>
            <consortium name="International Wheat Genome Sequencing Consortium,"/>
            <person name="Marcussen T."/>
            <person name="Sandve S.R."/>
            <person name="Heier L."/>
            <person name="Spannagl M."/>
            <person name="Pfeifer M."/>
            <person name="Jakobsen K.S."/>
            <person name="Wulff B.B."/>
            <person name="Steuernagel B."/>
            <person name="Mayer K.F."/>
            <person name="Olsen O.A."/>
        </authorList>
    </citation>
    <scope>NUCLEOTIDE SEQUENCE [LARGE SCALE GENOMIC DNA]</scope>
    <source>
        <strain evidence="5">cv. AL8/78</strain>
    </source>
</reference>
<dbReference type="PANTHER" id="PTHR15546:SF2">
    <property type="entry name" value="DDT DOMAIN-CONTAINING PROTEIN DDB_G0282237"/>
    <property type="match status" value="1"/>
</dbReference>
<comment type="subcellular location">
    <subcellularLocation>
        <location evidence="1">Nucleus</location>
    </subcellularLocation>
</comment>
<proteinExistence type="predicted"/>